<dbReference type="Proteomes" id="UP000031258">
    <property type="component" value="Unassembled WGS sequence"/>
</dbReference>
<name>A0A0C1MW17_9RICK</name>
<evidence type="ECO:0000313" key="2">
    <source>
        <dbReference type="Proteomes" id="UP000031258"/>
    </source>
</evidence>
<accession>A0A0C1MW17</accession>
<evidence type="ECO:0000313" key="1">
    <source>
        <dbReference type="EMBL" id="KIE04041.1"/>
    </source>
</evidence>
<gene>
    <name evidence="1" type="ORF">NF27_KH00030</name>
</gene>
<dbReference type="AlphaFoldDB" id="A0A0C1MW17"/>
<organism evidence="1 2">
    <name type="scientific">Candidatus Jidaibacter acanthamoebae</name>
    <dbReference type="NCBI Taxonomy" id="86105"/>
    <lineage>
        <taxon>Bacteria</taxon>
        <taxon>Pseudomonadati</taxon>
        <taxon>Pseudomonadota</taxon>
        <taxon>Alphaproteobacteria</taxon>
        <taxon>Rickettsiales</taxon>
        <taxon>Candidatus Midichloriaceae</taxon>
        <taxon>Candidatus Jidaibacter</taxon>
    </lineage>
</organism>
<protein>
    <submittedName>
        <fullName evidence="1">Uncharacterized protein</fullName>
    </submittedName>
</protein>
<keyword evidence="2" id="KW-1185">Reference proteome</keyword>
<proteinExistence type="predicted"/>
<sequence>MYKESIQKLGVSTRRLNFNGKFSKFALIIRNDNSIKIKGF</sequence>
<reference evidence="1 2" key="1">
    <citation type="submission" date="2014-11" db="EMBL/GenBank/DDBJ databases">
        <title>A Rickettsiales Symbiont of Amoebae With Ancient Features.</title>
        <authorList>
            <person name="Schulz F."/>
            <person name="Martijn J."/>
            <person name="Wascher F."/>
            <person name="Kostanjsek R."/>
            <person name="Ettema T.J."/>
            <person name="Horn M."/>
        </authorList>
    </citation>
    <scope>NUCLEOTIDE SEQUENCE [LARGE SCALE GENOMIC DNA]</scope>
    <source>
        <strain evidence="1 2">UWC36</strain>
    </source>
</reference>
<comment type="caution">
    <text evidence="1">The sequence shown here is derived from an EMBL/GenBank/DDBJ whole genome shotgun (WGS) entry which is preliminary data.</text>
</comment>
<dbReference type="EMBL" id="JSWE01000249">
    <property type="protein sequence ID" value="KIE04041.1"/>
    <property type="molecule type" value="Genomic_DNA"/>
</dbReference>